<evidence type="ECO:0000256" key="3">
    <source>
        <dbReference type="SAM" id="SignalP"/>
    </source>
</evidence>
<evidence type="ECO:0000256" key="1">
    <source>
        <dbReference type="ARBA" id="ARBA00010556"/>
    </source>
</evidence>
<evidence type="ECO:0000313" key="7">
    <source>
        <dbReference type="Proteomes" id="UP000197065"/>
    </source>
</evidence>
<dbReference type="Pfam" id="PF07703">
    <property type="entry name" value="A2M_BRD"/>
    <property type="match status" value="1"/>
</dbReference>
<reference evidence="6 7" key="1">
    <citation type="submission" date="2017-06" db="EMBL/GenBank/DDBJ databases">
        <authorList>
            <person name="Kim H.J."/>
            <person name="Triplett B.A."/>
        </authorList>
    </citation>
    <scope>NUCLEOTIDE SEQUENCE [LARGE SCALE GENOMIC DNA]</scope>
    <source>
        <strain evidence="6 7">B29T1</strain>
    </source>
</reference>
<dbReference type="OrthoDB" id="9767116at2"/>
<gene>
    <name evidence="6" type="ORF">SAMN07250955_101321</name>
</gene>
<evidence type="ECO:0000259" key="4">
    <source>
        <dbReference type="SMART" id="SM01359"/>
    </source>
</evidence>
<dbReference type="InterPro" id="IPR011626">
    <property type="entry name" value="Alpha-macroglobulin_TED"/>
</dbReference>
<dbReference type="GO" id="GO:0005615">
    <property type="term" value="C:extracellular space"/>
    <property type="evidence" value="ECO:0007669"/>
    <property type="project" value="InterPro"/>
</dbReference>
<feature type="domain" description="Alpha-2-macroglobulin bait region" evidence="4">
    <location>
        <begin position="709"/>
        <end position="849"/>
    </location>
</feature>
<feature type="signal peptide" evidence="3">
    <location>
        <begin position="1"/>
        <end position="22"/>
    </location>
</feature>
<dbReference type="Pfam" id="PF17973">
    <property type="entry name" value="bMG10"/>
    <property type="match status" value="1"/>
</dbReference>
<dbReference type="InterPro" id="IPR051802">
    <property type="entry name" value="YfhM-like"/>
</dbReference>
<dbReference type="SUPFAM" id="SSF48239">
    <property type="entry name" value="Terpenoid cyclases/Protein prenyltransferases"/>
    <property type="match status" value="1"/>
</dbReference>
<keyword evidence="7" id="KW-1185">Reference proteome</keyword>
<dbReference type="SMART" id="SM01360">
    <property type="entry name" value="A2M"/>
    <property type="match status" value="1"/>
</dbReference>
<dbReference type="Pfam" id="PF17972">
    <property type="entry name" value="bMG5"/>
    <property type="match status" value="1"/>
</dbReference>
<protein>
    <recommendedName>
        <fullName evidence="8">Alpha-2-macroglobulin</fullName>
    </recommendedName>
</protein>
<dbReference type="InterPro" id="IPR041246">
    <property type="entry name" value="Bact_MG10"/>
</dbReference>
<dbReference type="Pfam" id="PF01835">
    <property type="entry name" value="MG2"/>
    <property type="match status" value="1"/>
</dbReference>
<dbReference type="InterPro" id="IPR008930">
    <property type="entry name" value="Terpenoid_cyclase/PrenylTrfase"/>
</dbReference>
<evidence type="ECO:0000259" key="5">
    <source>
        <dbReference type="SMART" id="SM01360"/>
    </source>
</evidence>
<keyword evidence="2 3" id="KW-0732">Signal</keyword>
<dbReference type="Pfam" id="PF17962">
    <property type="entry name" value="bMG6"/>
    <property type="match status" value="1"/>
</dbReference>
<proteinExistence type="inferred from homology"/>
<name>A0A212Q1F1_9PROT</name>
<dbReference type="PANTHER" id="PTHR40094:SF1">
    <property type="entry name" value="UBIQUITIN DOMAIN-CONTAINING PROTEIN"/>
    <property type="match status" value="1"/>
</dbReference>
<dbReference type="Proteomes" id="UP000197065">
    <property type="component" value="Unassembled WGS sequence"/>
</dbReference>
<dbReference type="EMBL" id="FYEH01000001">
    <property type="protein sequence ID" value="SNB53019.1"/>
    <property type="molecule type" value="Genomic_DNA"/>
</dbReference>
<organism evidence="6 7">
    <name type="scientific">Arboricoccus pini</name>
    <dbReference type="NCBI Taxonomy" id="1963835"/>
    <lineage>
        <taxon>Bacteria</taxon>
        <taxon>Pseudomonadati</taxon>
        <taxon>Pseudomonadota</taxon>
        <taxon>Alphaproteobacteria</taxon>
        <taxon>Geminicoccales</taxon>
        <taxon>Geminicoccaceae</taxon>
        <taxon>Arboricoccus</taxon>
    </lineage>
</organism>
<evidence type="ECO:0000256" key="2">
    <source>
        <dbReference type="ARBA" id="ARBA00022729"/>
    </source>
</evidence>
<accession>A0A212Q1F1</accession>
<dbReference type="InterPro" id="IPR049120">
    <property type="entry name" value="A2M_bMG2"/>
</dbReference>
<dbReference type="InterPro" id="IPR011625">
    <property type="entry name" value="A2M_N_BRD"/>
</dbReference>
<comment type="similarity">
    <text evidence="1">Belongs to the protease inhibitor I39 (alpha-2-macroglobulin) family. Bacterial alpha-2-macroglobulin subfamily.</text>
</comment>
<dbReference type="InterPro" id="IPR001599">
    <property type="entry name" value="Macroglobln_a2"/>
</dbReference>
<dbReference type="Gene3D" id="1.50.10.20">
    <property type="match status" value="1"/>
</dbReference>
<sequence length="1565" mass="168526">MRLSRLLTLAGIALILPLQAFAFDYVDHNLQADQALPALCLTFDAALTRGNGDAYRPFVTVDPNRDHGLSVRGKDICITGLEHGASYKIGIKSGLTDADGEKLQRNVAFDVKLPDRAPLVAFGTNQDILPYSKGVILPMRSVNVGRADIELYRIGERALADQMNQYWFGEALSSDEKDILADSQGERLFSGHVDIANKVNEDVVTGLPIDRLVPNLKPGLYVMTAQPAGASPDDWDELATQWFSVSDIGLFTAQSSDGLLVAARSLQSAEAMADVQLNIVAQNNEILGSFKTDAHGLAWVPVALLRGKGGNAPKLLNATMARGDFTYVSLEGPAMDLSELDIGGRTAPGPLDAFLWTDRGIYRPGEPVQLQALLRTDRAMPTDGLPLKLRLIRPDGVESQTLTLDLKSAGGGSLTIPVPENAYTGTWRIEADAGGEKSVGTVSFVVEDFVPPRIEVKAAGPAAKPDLSEPVEVTVDANYFYGAPAANLGGQATLTVQAADQPFPNLKDFSFGLAQQHFMPQKAEPASFSTDATGKASLALTIPTLADSTQPLEAKADVDVFDVDGRAAHAQVTVPMHTADRFIGIRSGFGADLPENAEAGFEVALVDADGKPIPDSTLRYDVVRENFIYNWYRENGHWRYETNVYEERVNNGEVAIDAQGRGKVNLHVTTGRWRLDVYDASGKTASSTYFYSGWWSDASASNKPETMPVALDSNAPADTLRLHIQPSFDAHVLVLVGDSGKENAVEFDIGKNGRTVELPKTDIPAAGTYITAIAFGKTGAVLPRLPVRALGTVWVPGAAAARKLDVAVQAPEKVQPNHTLEVDMTVNGIKAGAEAYATVAAVDDAVLQMTDFATPDPAAFYLGRRALNLTLRDVYGRLIDPAGQPGNVVSGGDARALKQIGSLDVKTVKTVALFTGPIKVDQSGHAHVNLDVPDFSGRLRVMAVAWTADQFGSGDAKTEVRPPVLAELSLPRFLAPGDKARLRASITVLEAPEQDYTVKLETDGPVHFERNDVNFKDVKRDRRRFVDRMLVVDQSTGVGHIKLVATGADGSRFERQFAIAVRSPNPYVTTRQIWSIQPKQSFEVNAALSANMLPGTTEARLNVSLMPAFDVQGMLASLRRYAYGCAEQTVSRAFPELYADVLQIDGVQAQDIGGAIVRLMSLENGGGGFGYWSAYEGANVWLTAYVLDFFETAMAKGTPVPQGLLDRTVNWLSGRFATLDTTPRDLSAGSYAAFVLAPTGKLDLSRLRYFALNAIDKMPTRSAQILTAAALRQLGDNQLAERVLAAPTIPTNIYLANYGSELRDRAMELAIGTQAGLLTPNRLASLADETARGLARQNWLSTQEEGWLLRAAAVMRSPGSLDVTLDGTEHKGIQSIMVDRDAGSSKATTLRNNGDKPIFATLSLTGIPAGPGTEESNGFTIQRDYYLPNGTAVDPSKVVQNQQLVVVITGSQRDSDVDRKALVVDMLPAGFEPETTNLPTSDDGSTTNWIQDLTTPDFTGTRDDRYVAAVSLNDGNNQFKLAYLVRVVTPGTFTLPGVQVEDMNAPEIHARSAARKIEVAPAPVP</sequence>
<dbReference type="SMART" id="SM01359">
    <property type="entry name" value="A2M_N_2"/>
    <property type="match status" value="1"/>
</dbReference>
<dbReference type="Pfam" id="PF00207">
    <property type="entry name" value="A2M"/>
    <property type="match status" value="1"/>
</dbReference>
<feature type="chain" id="PRO_5013324427" description="Alpha-2-macroglobulin" evidence="3">
    <location>
        <begin position="23"/>
        <end position="1565"/>
    </location>
</feature>
<dbReference type="PANTHER" id="PTHR40094">
    <property type="entry name" value="ALPHA-2-MACROGLOBULIN HOMOLOG"/>
    <property type="match status" value="1"/>
</dbReference>
<dbReference type="RefSeq" id="WP_088559630.1">
    <property type="nucleotide sequence ID" value="NZ_FYEH01000001.1"/>
</dbReference>
<dbReference type="Pfam" id="PF07678">
    <property type="entry name" value="TED_complement"/>
    <property type="match status" value="1"/>
</dbReference>
<evidence type="ECO:0008006" key="8">
    <source>
        <dbReference type="Google" id="ProtNLM"/>
    </source>
</evidence>
<dbReference type="CDD" id="cd02891">
    <property type="entry name" value="A2M_like"/>
    <property type="match status" value="1"/>
</dbReference>
<dbReference type="InterPro" id="IPR041203">
    <property type="entry name" value="Bact_A2M_MG5"/>
</dbReference>
<dbReference type="Pfam" id="PF11974">
    <property type="entry name" value="bMG3"/>
    <property type="match status" value="1"/>
</dbReference>
<dbReference type="Pfam" id="PF21142">
    <property type="entry name" value="A2M_bMG2"/>
    <property type="match status" value="1"/>
</dbReference>
<dbReference type="InterPro" id="IPR026284">
    <property type="entry name" value="A2MG_proteobact"/>
</dbReference>
<dbReference type="GO" id="GO:0004866">
    <property type="term" value="F:endopeptidase inhibitor activity"/>
    <property type="evidence" value="ECO:0007669"/>
    <property type="project" value="InterPro"/>
</dbReference>
<dbReference type="InterPro" id="IPR002890">
    <property type="entry name" value="MG2"/>
</dbReference>
<dbReference type="PIRSF" id="PIRSF038980">
    <property type="entry name" value="A2M_bac"/>
    <property type="match status" value="1"/>
</dbReference>
<feature type="domain" description="Alpha-2-macroglobulin" evidence="5">
    <location>
        <begin position="911"/>
        <end position="1000"/>
    </location>
</feature>
<dbReference type="InterPro" id="IPR041462">
    <property type="entry name" value="Bact_A2M_MG6"/>
</dbReference>
<dbReference type="InterPro" id="IPR021868">
    <property type="entry name" value="Alpha_2_Macroglob_MG3"/>
</dbReference>
<dbReference type="Gene3D" id="2.60.40.1930">
    <property type="match status" value="1"/>
</dbReference>
<evidence type="ECO:0000313" key="6">
    <source>
        <dbReference type="EMBL" id="SNB53019.1"/>
    </source>
</evidence>